<protein>
    <submittedName>
        <fullName evidence="9">Uncharacterized protein</fullName>
    </submittedName>
</protein>
<dbReference type="Pfam" id="PF04542">
    <property type="entry name" value="Sigma70_r2"/>
    <property type="match status" value="1"/>
</dbReference>
<evidence type="ECO:0000256" key="2">
    <source>
        <dbReference type="ARBA" id="ARBA00023015"/>
    </source>
</evidence>
<evidence type="ECO:0000259" key="6">
    <source>
        <dbReference type="Pfam" id="PF04542"/>
    </source>
</evidence>
<evidence type="ECO:0000313" key="9">
    <source>
        <dbReference type="EMBL" id="BDZ57328.1"/>
    </source>
</evidence>
<evidence type="ECO:0000256" key="5">
    <source>
        <dbReference type="SAM" id="MobiDB-lite"/>
    </source>
</evidence>
<keyword evidence="4" id="KW-0804">Transcription</keyword>
<evidence type="ECO:0000259" key="8">
    <source>
        <dbReference type="Pfam" id="PF20239"/>
    </source>
</evidence>
<gene>
    <name evidence="9" type="ORF">GCM10025872_09850</name>
</gene>
<keyword evidence="10" id="KW-1185">Reference proteome</keyword>
<dbReference type="Proteomes" id="UP001321421">
    <property type="component" value="Chromosome"/>
</dbReference>
<dbReference type="InterPro" id="IPR007627">
    <property type="entry name" value="RNA_pol_sigma70_r2"/>
</dbReference>
<accession>A0ABN6YJ17</accession>
<feature type="region of interest" description="Disordered" evidence="5">
    <location>
        <begin position="429"/>
        <end position="451"/>
    </location>
</feature>
<dbReference type="SUPFAM" id="SSF88659">
    <property type="entry name" value="Sigma3 and sigma4 domains of RNA polymerase sigma factors"/>
    <property type="match status" value="1"/>
</dbReference>
<evidence type="ECO:0000256" key="1">
    <source>
        <dbReference type="ARBA" id="ARBA00010641"/>
    </source>
</evidence>
<feature type="compositionally biased region" description="Basic residues" evidence="5">
    <location>
        <begin position="388"/>
        <end position="401"/>
    </location>
</feature>
<evidence type="ECO:0000259" key="7">
    <source>
        <dbReference type="Pfam" id="PF08281"/>
    </source>
</evidence>
<feature type="domain" description="RNA polymerase sigma factor 70 region 4 type 2" evidence="7">
    <location>
        <begin position="119"/>
        <end position="171"/>
    </location>
</feature>
<dbReference type="PANTHER" id="PTHR47756">
    <property type="entry name" value="BLL6612 PROTEIN-RELATED"/>
    <property type="match status" value="1"/>
</dbReference>
<feature type="compositionally biased region" description="Low complexity" evidence="5">
    <location>
        <begin position="433"/>
        <end position="451"/>
    </location>
</feature>
<evidence type="ECO:0000256" key="3">
    <source>
        <dbReference type="ARBA" id="ARBA00023082"/>
    </source>
</evidence>
<dbReference type="InterPro" id="IPR013249">
    <property type="entry name" value="RNA_pol_sigma70_r4_t2"/>
</dbReference>
<dbReference type="Gene3D" id="1.10.10.10">
    <property type="entry name" value="Winged helix-like DNA-binding domain superfamily/Winged helix DNA-binding domain"/>
    <property type="match status" value="1"/>
</dbReference>
<organism evidence="9 10">
    <name type="scientific">Barrientosiimonas endolithica</name>
    <dbReference type="NCBI Taxonomy" id="1535208"/>
    <lineage>
        <taxon>Bacteria</taxon>
        <taxon>Bacillati</taxon>
        <taxon>Actinomycetota</taxon>
        <taxon>Actinomycetes</taxon>
        <taxon>Micrococcales</taxon>
        <taxon>Dermacoccaceae</taxon>
        <taxon>Barrientosiimonas</taxon>
    </lineage>
</organism>
<name>A0ABN6YJ17_9MICO</name>
<dbReference type="InterPro" id="IPR013325">
    <property type="entry name" value="RNA_pol_sigma_r2"/>
</dbReference>
<dbReference type="Gene3D" id="1.10.1740.10">
    <property type="match status" value="1"/>
</dbReference>
<evidence type="ECO:0000256" key="4">
    <source>
        <dbReference type="ARBA" id="ARBA00023163"/>
    </source>
</evidence>
<dbReference type="RefSeq" id="WP_289232456.1">
    <property type="nucleotide sequence ID" value="NZ_AP027735.1"/>
</dbReference>
<dbReference type="InterPro" id="IPR013324">
    <property type="entry name" value="RNA_pol_sigma_r3/r4-like"/>
</dbReference>
<dbReference type="PANTHER" id="PTHR47756:SF2">
    <property type="entry name" value="BLL6612 PROTEIN"/>
    <property type="match status" value="1"/>
</dbReference>
<dbReference type="SUPFAM" id="SSF88946">
    <property type="entry name" value="Sigma2 domain of RNA polymerase sigma factors"/>
    <property type="match status" value="1"/>
</dbReference>
<evidence type="ECO:0000313" key="10">
    <source>
        <dbReference type="Proteomes" id="UP001321421"/>
    </source>
</evidence>
<dbReference type="InterPro" id="IPR036388">
    <property type="entry name" value="WH-like_DNA-bd_sf"/>
</dbReference>
<dbReference type="InterPro" id="IPR046531">
    <property type="entry name" value="DUF6596"/>
</dbReference>
<dbReference type="Pfam" id="PF08281">
    <property type="entry name" value="Sigma70_r4_2"/>
    <property type="match status" value="1"/>
</dbReference>
<dbReference type="EMBL" id="AP027735">
    <property type="protein sequence ID" value="BDZ57328.1"/>
    <property type="molecule type" value="Genomic_DNA"/>
</dbReference>
<feature type="region of interest" description="Disordered" evidence="5">
    <location>
        <begin position="384"/>
        <end position="416"/>
    </location>
</feature>
<keyword evidence="3" id="KW-0731">Sigma factor</keyword>
<dbReference type="Pfam" id="PF20239">
    <property type="entry name" value="DUF6596"/>
    <property type="match status" value="1"/>
</dbReference>
<keyword evidence="2" id="KW-0805">Transcription regulation</keyword>
<feature type="domain" description="RNA polymerase sigma-70 region 2" evidence="6">
    <location>
        <begin position="26"/>
        <end position="81"/>
    </location>
</feature>
<comment type="similarity">
    <text evidence="1">Belongs to the sigma-70 factor family. ECF subfamily.</text>
</comment>
<proteinExistence type="inferred from homology"/>
<sequence length="451" mass="48900">MRTPRAVVAGALAQAHRHDWASVLAATARTTRDLDLAQESVQEAYAQAMEAWARDGVPHNPAAWLTVTARRRATDVVRRQASLRGKLPLLVVPDGDDPPGPDLLPGDLAPVLHDDRLRLIFMCCHPALDDAARAALTLRLVLGVPTADVAALFLVPTATMAARITRAKRKIARAHIPFAVPRREQLPERLPAVLDVTYLLGTLGHAATSGERRQQGELLDRAVELATLLRRHVPHDPELLGLGALLELLRARAATATDDDGTPVPLSGQDRSRWDRDAIDRAHRTVVGCLRAGASGPYLLQAAIAAVHATAPSHAATDWTELVTLYDALLARQPSPWSRSTGRSPCRWHRDPRPGSHWWTRWPASRRCAAMPTCLPPARRCSPGWAGTRRRRGRTGSRRTWRAPTPSDGCCAPAPRRPRTIEARRHAGVFPISPGSPAGARGAARAPGCSG</sequence>
<reference evidence="10" key="1">
    <citation type="journal article" date="2019" name="Int. J. Syst. Evol. Microbiol.">
        <title>The Global Catalogue of Microorganisms (GCM) 10K type strain sequencing project: providing services to taxonomists for standard genome sequencing and annotation.</title>
        <authorList>
            <consortium name="The Broad Institute Genomics Platform"/>
            <consortium name="The Broad Institute Genome Sequencing Center for Infectious Disease"/>
            <person name="Wu L."/>
            <person name="Ma J."/>
        </authorList>
    </citation>
    <scope>NUCLEOTIDE SEQUENCE [LARGE SCALE GENOMIC DNA]</scope>
    <source>
        <strain evidence="10">NBRC 110608</strain>
    </source>
</reference>
<feature type="domain" description="DUF6596" evidence="8">
    <location>
        <begin position="189"/>
        <end position="285"/>
    </location>
</feature>